<dbReference type="AlphaFoldDB" id="A0A368H5Z5"/>
<name>A0A368H5Z5_ANCCA</name>
<reference evidence="2 3" key="1">
    <citation type="submission" date="2014-10" db="EMBL/GenBank/DDBJ databases">
        <title>Draft genome of the hookworm Ancylostoma caninum.</title>
        <authorList>
            <person name="Mitreva M."/>
        </authorList>
    </citation>
    <scope>NUCLEOTIDE SEQUENCE [LARGE SCALE GENOMIC DNA]</scope>
    <source>
        <strain evidence="2 3">Baltimore</strain>
    </source>
</reference>
<dbReference type="OrthoDB" id="5886559at2759"/>
<organism evidence="2 3">
    <name type="scientific">Ancylostoma caninum</name>
    <name type="common">Dog hookworm</name>
    <dbReference type="NCBI Taxonomy" id="29170"/>
    <lineage>
        <taxon>Eukaryota</taxon>
        <taxon>Metazoa</taxon>
        <taxon>Ecdysozoa</taxon>
        <taxon>Nematoda</taxon>
        <taxon>Chromadorea</taxon>
        <taxon>Rhabditida</taxon>
        <taxon>Rhabditina</taxon>
        <taxon>Rhabditomorpha</taxon>
        <taxon>Strongyloidea</taxon>
        <taxon>Ancylostomatidae</taxon>
        <taxon>Ancylostomatinae</taxon>
        <taxon>Ancylostoma</taxon>
    </lineage>
</organism>
<sequence length="104" mass="12003">MACSLKRLIIRKMQEKKRSDPNYQILFVLVDKKTLRLRIDKQYYSLEDASLRYGITSEEVTSELKRYGDTTKAALDKKSRTKRPGSSGNGPDNKVPRIIPLDKK</sequence>
<evidence type="ECO:0000256" key="1">
    <source>
        <dbReference type="SAM" id="MobiDB-lite"/>
    </source>
</evidence>
<gene>
    <name evidence="2" type="ORF">ANCCAN_01810</name>
</gene>
<proteinExistence type="predicted"/>
<feature type="region of interest" description="Disordered" evidence="1">
    <location>
        <begin position="71"/>
        <end position="104"/>
    </location>
</feature>
<evidence type="ECO:0000313" key="3">
    <source>
        <dbReference type="Proteomes" id="UP000252519"/>
    </source>
</evidence>
<comment type="caution">
    <text evidence="2">The sequence shown here is derived from an EMBL/GenBank/DDBJ whole genome shotgun (WGS) entry which is preliminary data.</text>
</comment>
<dbReference type="EMBL" id="JOJR01000009">
    <property type="protein sequence ID" value="RCN52022.1"/>
    <property type="molecule type" value="Genomic_DNA"/>
</dbReference>
<keyword evidence="3" id="KW-1185">Reference proteome</keyword>
<protein>
    <submittedName>
        <fullName evidence="2">Uncharacterized protein</fullName>
    </submittedName>
</protein>
<accession>A0A368H5Z5</accession>
<dbReference type="Proteomes" id="UP000252519">
    <property type="component" value="Unassembled WGS sequence"/>
</dbReference>
<evidence type="ECO:0000313" key="2">
    <source>
        <dbReference type="EMBL" id="RCN52022.1"/>
    </source>
</evidence>